<dbReference type="SUPFAM" id="SSF56672">
    <property type="entry name" value="DNA/RNA polymerases"/>
    <property type="match status" value="1"/>
</dbReference>
<reference evidence="2" key="4">
    <citation type="submission" date="2019-03" db="UniProtKB">
        <authorList>
            <consortium name="EnsemblPlants"/>
        </authorList>
    </citation>
    <scope>IDENTIFICATION</scope>
</reference>
<dbReference type="PANTHER" id="PTHR11439:SF440">
    <property type="entry name" value="INTEGRASE CATALYTIC DOMAIN-CONTAINING PROTEIN"/>
    <property type="match status" value="1"/>
</dbReference>
<proteinExistence type="predicted"/>
<dbReference type="PANTHER" id="PTHR11439">
    <property type="entry name" value="GAG-POL-RELATED RETROTRANSPOSON"/>
    <property type="match status" value="1"/>
</dbReference>
<sequence>MDVKTAFLNGELDEEIYMEQPDGFVLDGQEGKVCKLLKSLYGLKQAPKQWHEKFERTLTAAGFVVNEADKCVYYRHGGGEGVILCLYVDDILIFGTNLNVIKEVKDFLSPCFEMKDLGVADVILNIKLLRDDDGGITLLQSHYVEKILSRFGYSHCKPSPTPYDASVLLRKNRRIARDQLKYSQIIGSLMYLASATRPDISFTVSKLSRFVSKPGDVHWKALESFALFEWHWNYGIHYTGHPKVLEGYSDSNWISDADEIKAMSGYVFTHGGGAVSWKSCKQTILTRSTMEAELTTLDTATVEADWLRRLLNDLPVVEKPVPGILMNCDNQTVITKVSSSKDNMKSSRHVQRRLKSVRKMRNSGVIALDYIQTSKNLADPFTKGLSRNVIDNASREMGMRPT</sequence>
<reference evidence="3" key="2">
    <citation type="journal article" date="2017" name="Nat. Plants">
        <title>The Aegilops tauschii genome reveals multiple impacts of transposons.</title>
        <authorList>
            <person name="Zhao G."/>
            <person name="Zou C."/>
            <person name="Li K."/>
            <person name="Wang K."/>
            <person name="Li T."/>
            <person name="Gao L."/>
            <person name="Zhang X."/>
            <person name="Wang H."/>
            <person name="Yang Z."/>
            <person name="Liu X."/>
            <person name="Jiang W."/>
            <person name="Mao L."/>
            <person name="Kong X."/>
            <person name="Jiao Y."/>
            <person name="Jia J."/>
        </authorList>
    </citation>
    <scope>NUCLEOTIDE SEQUENCE [LARGE SCALE GENOMIC DNA]</scope>
    <source>
        <strain evidence="3">cv. AL8/78</strain>
    </source>
</reference>
<dbReference type="InterPro" id="IPR013103">
    <property type="entry name" value="RVT_2"/>
</dbReference>
<dbReference type="EnsemblPlants" id="AET1Gv20026100.1">
    <property type="protein sequence ID" value="AET1Gv20026100.1"/>
    <property type="gene ID" value="AET1Gv20026100"/>
</dbReference>
<dbReference type="STRING" id="200361.A0A452XJ04"/>
<dbReference type="InterPro" id="IPR043502">
    <property type="entry name" value="DNA/RNA_pol_sf"/>
</dbReference>
<evidence type="ECO:0000259" key="1">
    <source>
        <dbReference type="Pfam" id="PF07727"/>
    </source>
</evidence>
<name>A0A452XJ04_AEGTS</name>
<dbReference type="AlphaFoldDB" id="A0A452XJ04"/>
<dbReference type="Pfam" id="PF07727">
    <property type="entry name" value="RVT_2"/>
    <property type="match status" value="1"/>
</dbReference>
<reference evidence="3" key="1">
    <citation type="journal article" date="2014" name="Science">
        <title>Ancient hybridizations among the ancestral genomes of bread wheat.</title>
        <authorList>
            <consortium name="International Wheat Genome Sequencing Consortium,"/>
            <person name="Marcussen T."/>
            <person name="Sandve S.R."/>
            <person name="Heier L."/>
            <person name="Spannagl M."/>
            <person name="Pfeifer M."/>
            <person name="Jakobsen K.S."/>
            <person name="Wulff B.B."/>
            <person name="Steuernagel B."/>
            <person name="Mayer K.F."/>
            <person name="Olsen O.A."/>
        </authorList>
    </citation>
    <scope>NUCLEOTIDE SEQUENCE [LARGE SCALE GENOMIC DNA]</scope>
    <source>
        <strain evidence="3">cv. AL8/78</strain>
    </source>
</reference>
<dbReference type="Proteomes" id="UP000015105">
    <property type="component" value="Chromosome 1D"/>
</dbReference>
<protein>
    <recommendedName>
        <fullName evidence="1">Reverse transcriptase Ty1/copia-type domain-containing protein</fullName>
    </recommendedName>
</protein>
<dbReference type="Gramene" id="AET1Gv20026100.1">
    <property type="protein sequence ID" value="AET1Gv20026100.1"/>
    <property type="gene ID" value="AET1Gv20026100"/>
</dbReference>
<evidence type="ECO:0000313" key="2">
    <source>
        <dbReference type="EnsemblPlants" id="AET1Gv20026100.1"/>
    </source>
</evidence>
<evidence type="ECO:0000313" key="3">
    <source>
        <dbReference type="Proteomes" id="UP000015105"/>
    </source>
</evidence>
<dbReference type="CDD" id="cd09272">
    <property type="entry name" value="RNase_HI_RT_Ty1"/>
    <property type="match status" value="1"/>
</dbReference>
<reference evidence="2" key="3">
    <citation type="journal article" date="2017" name="Nature">
        <title>Genome sequence of the progenitor of the wheat D genome Aegilops tauschii.</title>
        <authorList>
            <person name="Luo M.C."/>
            <person name="Gu Y.Q."/>
            <person name="Puiu D."/>
            <person name="Wang H."/>
            <person name="Twardziok S.O."/>
            <person name="Deal K.R."/>
            <person name="Huo N."/>
            <person name="Zhu T."/>
            <person name="Wang L."/>
            <person name="Wang Y."/>
            <person name="McGuire P.E."/>
            <person name="Liu S."/>
            <person name="Long H."/>
            <person name="Ramasamy R.K."/>
            <person name="Rodriguez J.C."/>
            <person name="Van S.L."/>
            <person name="Yuan L."/>
            <person name="Wang Z."/>
            <person name="Xia Z."/>
            <person name="Xiao L."/>
            <person name="Anderson O.D."/>
            <person name="Ouyang S."/>
            <person name="Liang Y."/>
            <person name="Zimin A.V."/>
            <person name="Pertea G."/>
            <person name="Qi P."/>
            <person name="Bennetzen J.L."/>
            <person name="Dai X."/>
            <person name="Dawson M.W."/>
            <person name="Muller H.G."/>
            <person name="Kugler K."/>
            <person name="Rivarola-Duarte L."/>
            <person name="Spannagl M."/>
            <person name="Mayer K.F.X."/>
            <person name="Lu F.H."/>
            <person name="Bevan M.W."/>
            <person name="Leroy P."/>
            <person name="Li P."/>
            <person name="You F.M."/>
            <person name="Sun Q."/>
            <person name="Liu Z."/>
            <person name="Lyons E."/>
            <person name="Wicker T."/>
            <person name="Salzberg S.L."/>
            <person name="Devos K.M."/>
            <person name="Dvorak J."/>
        </authorList>
    </citation>
    <scope>NUCLEOTIDE SEQUENCE [LARGE SCALE GENOMIC DNA]</scope>
    <source>
        <strain evidence="2">cv. AL8/78</strain>
    </source>
</reference>
<accession>A0A452XJ04</accession>
<feature type="domain" description="Reverse transcriptase Ty1/copia-type" evidence="1">
    <location>
        <begin position="1"/>
        <end position="163"/>
    </location>
</feature>
<organism evidence="2 3">
    <name type="scientific">Aegilops tauschii subsp. strangulata</name>
    <name type="common">Goatgrass</name>
    <dbReference type="NCBI Taxonomy" id="200361"/>
    <lineage>
        <taxon>Eukaryota</taxon>
        <taxon>Viridiplantae</taxon>
        <taxon>Streptophyta</taxon>
        <taxon>Embryophyta</taxon>
        <taxon>Tracheophyta</taxon>
        <taxon>Spermatophyta</taxon>
        <taxon>Magnoliopsida</taxon>
        <taxon>Liliopsida</taxon>
        <taxon>Poales</taxon>
        <taxon>Poaceae</taxon>
        <taxon>BOP clade</taxon>
        <taxon>Pooideae</taxon>
        <taxon>Triticodae</taxon>
        <taxon>Triticeae</taxon>
        <taxon>Triticinae</taxon>
        <taxon>Aegilops</taxon>
    </lineage>
</organism>
<reference evidence="2" key="5">
    <citation type="journal article" date="2021" name="G3 (Bethesda)">
        <title>Aegilops tauschii genome assembly Aet v5.0 features greater sequence contiguity and improved annotation.</title>
        <authorList>
            <person name="Wang L."/>
            <person name="Zhu T."/>
            <person name="Rodriguez J.C."/>
            <person name="Deal K.R."/>
            <person name="Dubcovsky J."/>
            <person name="McGuire P.E."/>
            <person name="Lux T."/>
            <person name="Spannagl M."/>
            <person name="Mayer K.F.X."/>
            <person name="Baldrich P."/>
            <person name="Meyers B.C."/>
            <person name="Huo N."/>
            <person name="Gu Y.Q."/>
            <person name="Zhou H."/>
            <person name="Devos K.M."/>
            <person name="Bennetzen J.L."/>
            <person name="Unver T."/>
            <person name="Budak H."/>
            <person name="Gulick P.J."/>
            <person name="Galiba G."/>
            <person name="Kalapos B."/>
            <person name="Nelson D.R."/>
            <person name="Li P."/>
            <person name="You F.M."/>
            <person name="Luo M.C."/>
            <person name="Dvorak J."/>
        </authorList>
    </citation>
    <scope>NUCLEOTIDE SEQUENCE [LARGE SCALE GENOMIC DNA]</scope>
    <source>
        <strain evidence="2">cv. AL8/78</strain>
    </source>
</reference>
<keyword evidence="3" id="KW-1185">Reference proteome</keyword>